<proteinExistence type="predicted"/>
<dbReference type="InterPro" id="IPR036390">
    <property type="entry name" value="WH_DNA-bd_sf"/>
</dbReference>
<evidence type="ECO:0000259" key="4">
    <source>
        <dbReference type="PROSITE" id="PS50949"/>
    </source>
</evidence>
<evidence type="ECO:0000256" key="2">
    <source>
        <dbReference type="ARBA" id="ARBA00023125"/>
    </source>
</evidence>
<dbReference type="Proteomes" id="UP000533476">
    <property type="component" value="Unassembled WGS sequence"/>
</dbReference>
<keyword evidence="2" id="KW-0238">DNA-binding</keyword>
<comment type="caution">
    <text evidence="5">The sequence shown here is derived from an EMBL/GenBank/DDBJ whole genome shotgun (WGS) entry which is preliminary data.</text>
</comment>
<evidence type="ECO:0000313" key="5">
    <source>
        <dbReference type="EMBL" id="NMP22799.1"/>
    </source>
</evidence>
<feature type="domain" description="HTH gntR-type" evidence="4">
    <location>
        <begin position="17"/>
        <end position="85"/>
    </location>
</feature>
<evidence type="ECO:0000313" key="6">
    <source>
        <dbReference type="Proteomes" id="UP000533476"/>
    </source>
</evidence>
<name>A0A7Y0L3S7_9FIRM</name>
<keyword evidence="6" id="KW-1185">Reference proteome</keyword>
<dbReference type="Pfam" id="PF00392">
    <property type="entry name" value="GntR"/>
    <property type="match status" value="1"/>
</dbReference>
<dbReference type="InterPro" id="IPR036388">
    <property type="entry name" value="WH-like_DNA-bd_sf"/>
</dbReference>
<organism evidence="5 6">
    <name type="scientific">Sulfobacillus harzensis</name>
    <dbReference type="NCBI Taxonomy" id="2729629"/>
    <lineage>
        <taxon>Bacteria</taxon>
        <taxon>Bacillati</taxon>
        <taxon>Bacillota</taxon>
        <taxon>Clostridia</taxon>
        <taxon>Eubacteriales</taxon>
        <taxon>Clostridiales Family XVII. Incertae Sedis</taxon>
        <taxon>Sulfobacillus</taxon>
    </lineage>
</organism>
<dbReference type="Gene3D" id="1.10.10.10">
    <property type="entry name" value="Winged helix-like DNA-binding domain superfamily/Winged helix DNA-binding domain"/>
    <property type="match status" value="1"/>
</dbReference>
<keyword evidence="3" id="KW-0804">Transcription</keyword>
<dbReference type="GO" id="GO:0003677">
    <property type="term" value="F:DNA binding"/>
    <property type="evidence" value="ECO:0007669"/>
    <property type="project" value="UniProtKB-KW"/>
</dbReference>
<dbReference type="AlphaFoldDB" id="A0A7Y0L3S7"/>
<gene>
    <name evidence="5" type="ORF">HIJ39_10600</name>
</gene>
<dbReference type="SMART" id="SM00345">
    <property type="entry name" value="HTH_GNTR"/>
    <property type="match status" value="1"/>
</dbReference>
<dbReference type="SUPFAM" id="SSF46785">
    <property type="entry name" value="Winged helix' DNA-binding domain"/>
    <property type="match status" value="1"/>
</dbReference>
<protein>
    <submittedName>
        <fullName evidence="5">GntR family transcriptional regulator</fullName>
    </submittedName>
</protein>
<reference evidence="5 6" key="1">
    <citation type="submission" date="2020-04" db="EMBL/GenBank/DDBJ databases">
        <authorList>
            <person name="Zhang R."/>
            <person name="Schippers A."/>
        </authorList>
    </citation>
    <scope>NUCLEOTIDE SEQUENCE [LARGE SCALE GENOMIC DNA]</scope>
    <source>
        <strain evidence="5 6">DSM 109850</strain>
    </source>
</reference>
<dbReference type="CDD" id="cd07377">
    <property type="entry name" value="WHTH_GntR"/>
    <property type="match status" value="1"/>
</dbReference>
<dbReference type="PROSITE" id="PS50949">
    <property type="entry name" value="HTH_GNTR"/>
    <property type="match status" value="1"/>
</dbReference>
<evidence type="ECO:0000256" key="1">
    <source>
        <dbReference type="ARBA" id="ARBA00023015"/>
    </source>
</evidence>
<dbReference type="PANTHER" id="PTHR38445">
    <property type="entry name" value="HTH-TYPE TRANSCRIPTIONAL REPRESSOR YTRA"/>
    <property type="match status" value="1"/>
</dbReference>
<dbReference type="InterPro" id="IPR000524">
    <property type="entry name" value="Tscrpt_reg_HTH_GntR"/>
</dbReference>
<dbReference type="EMBL" id="JABBVZ010000031">
    <property type="protein sequence ID" value="NMP22799.1"/>
    <property type="molecule type" value="Genomic_DNA"/>
</dbReference>
<keyword evidence="1" id="KW-0805">Transcription regulation</keyword>
<evidence type="ECO:0000256" key="3">
    <source>
        <dbReference type="ARBA" id="ARBA00023163"/>
    </source>
</evidence>
<dbReference type="PANTHER" id="PTHR38445:SF9">
    <property type="entry name" value="HTH-TYPE TRANSCRIPTIONAL REPRESSOR YTRA"/>
    <property type="match status" value="1"/>
</dbReference>
<dbReference type="GO" id="GO:0003700">
    <property type="term" value="F:DNA-binding transcription factor activity"/>
    <property type="evidence" value="ECO:0007669"/>
    <property type="project" value="InterPro"/>
</dbReference>
<sequence>MEERDVGPLRFVLDLSQPIYEQIVEQMSGAIARGDLDLGEKLPSVRDLAQGLKAAPNTVVHAYQELEREGLIETRRGQGTFVTTSTSVVHEFRTTLAKELAAQFLQQMRRLGFSLTDIQHLLWERGKGGNKT</sequence>
<accession>A0A7Y0L3S7</accession>